<feature type="transmembrane region" description="Helical" evidence="6">
    <location>
        <begin position="75"/>
        <end position="97"/>
    </location>
</feature>
<sequence length="378" mass="41313">MRYQVIWLCTALAHGSWIARIMITWGIISGMTAFISGEYSFFTIRFLLGMAEAGFFPGVVYYFSYWLPAKNRARVLSVFYLAVPFAVVFGSLISAPLLMMHGVGGLEGWQWLFIIEALPAFILGIYLFFRLKDKPEQATWLDDEEKAWLTATLNSEKANLATPGQHRLGKVFADPRVIKLSLVYFGMNFAGVGLIMFLPQIVAGFGSAISWVGVIAAIPYFVAAVLLPFIGRYSDRHPGNRALQSGCSAAAVAIGLALCVFISNPVAMLLLICLAAIGIYAFGPAVLGAMLQSFCWLRLCGGHRGYQFRGEFKRRRRPLCDGVAAGHDRQFCLFPARHSGRARVSGGGVSGYQAGPQNRLTREALSTRKGSKRGAAAA</sequence>
<comment type="caution">
    <text evidence="8">The sequence shown here is derived from an EMBL/GenBank/DDBJ whole genome shotgun (WGS) entry which is preliminary data.</text>
</comment>
<feature type="transmembrane region" description="Helical" evidence="6">
    <location>
        <begin position="182"/>
        <end position="202"/>
    </location>
</feature>
<dbReference type="PANTHER" id="PTHR43791">
    <property type="entry name" value="PERMEASE-RELATED"/>
    <property type="match status" value="1"/>
</dbReference>
<dbReference type="EMBL" id="JAFJYC010000001">
    <property type="protein sequence ID" value="MBT9431535.1"/>
    <property type="molecule type" value="Genomic_DNA"/>
</dbReference>
<feature type="transmembrane region" description="Helical" evidence="6">
    <location>
        <begin position="269"/>
        <end position="291"/>
    </location>
</feature>
<accession>A0ABS5YAF9</accession>
<evidence type="ECO:0000313" key="8">
    <source>
        <dbReference type="EMBL" id="MBT9431535.1"/>
    </source>
</evidence>
<keyword evidence="5 6" id="KW-0472">Membrane</keyword>
<dbReference type="Gene3D" id="1.20.1250.20">
    <property type="entry name" value="MFS general substrate transporter like domains"/>
    <property type="match status" value="2"/>
</dbReference>
<comment type="subcellular location">
    <subcellularLocation>
        <location evidence="1">Membrane</location>
        <topology evidence="1">Multi-pass membrane protein</topology>
    </subcellularLocation>
</comment>
<gene>
    <name evidence="8" type="ORF">JZM24_04075</name>
</gene>
<dbReference type="InterPro" id="IPR036259">
    <property type="entry name" value="MFS_trans_sf"/>
</dbReference>
<evidence type="ECO:0000259" key="7">
    <source>
        <dbReference type="PROSITE" id="PS50850"/>
    </source>
</evidence>
<dbReference type="PANTHER" id="PTHR43791:SF36">
    <property type="entry name" value="TRANSPORTER, PUTATIVE (AFU_ORTHOLOGUE AFUA_6G08340)-RELATED"/>
    <property type="match status" value="1"/>
</dbReference>
<evidence type="ECO:0000256" key="6">
    <source>
        <dbReference type="SAM" id="Phobius"/>
    </source>
</evidence>
<feature type="transmembrane region" description="Helical" evidence="6">
    <location>
        <begin position="242"/>
        <end position="263"/>
    </location>
</feature>
<reference evidence="8 9" key="1">
    <citation type="journal article" date="2021" name="Genome Biol. Evol.">
        <title>The evolution of interdependence in a four-way mealybug symbiosis.</title>
        <authorList>
            <person name="Garber A.I."/>
            <person name="Kupper M."/>
            <person name="Laetsch D.R."/>
            <person name="Weldon S.R."/>
            <person name="Ladinsky M.S."/>
            <person name="Bjorkman P.J."/>
            <person name="McCutcheon J.P."/>
        </authorList>
    </citation>
    <scope>NUCLEOTIDE SEQUENCE [LARGE SCALE GENOMIC DNA]</scope>
    <source>
        <strain evidence="8">SOD</strain>
    </source>
</reference>
<feature type="transmembrane region" description="Helical" evidence="6">
    <location>
        <begin position="208"/>
        <end position="230"/>
    </location>
</feature>
<keyword evidence="3 6" id="KW-0812">Transmembrane</keyword>
<dbReference type="Pfam" id="PF07690">
    <property type="entry name" value="MFS_1"/>
    <property type="match status" value="1"/>
</dbReference>
<evidence type="ECO:0000256" key="4">
    <source>
        <dbReference type="ARBA" id="ARBA00022989"/>
    </source>
</evidence>
<name>A0ABS5YAF9_9GAMM</name>
<dbReference type="SUPFAM" id="SSF103473">
    <property type="entry name" value="MFS general substrate transporter"/>
    <property type="match status" value="1"/>
</dbReference>
<protein>
    <submittedName>
        <fullName evidence="8">MFS transporter</fullName>
    </submittedName>
</protein>
<dbReference type="InterPro" id="IPR011701">
    <property type="entry name" value="MFS"/>
</dbReference>
<proteinExistence type="predicted"/>
<dbReference type="Proteomes" id="UP000811282">
    <property type="component" value="Unassembled WGS sequence"/>
</dbReference>
<feature type="domain" description="Major facilitator superfamily (MFS) profile" evidence="7">
    <location>
        <begin position="1"/>
        <end position="378"/>
    </location>
</feature>
<evidence type="ECO:0000256" key="5">
    <source>
        <dbReference type="ARBA" id="ARBA00023136"/>
    </source>
</evidence>
<keyword evidence="9" id="KW-1185">Reference proteome</keyword>
<dbReference type="InterPro" id="IPR020846">
    <property type="entry name" value="MFS_dom"/>
</dbReference>
<evidence type="ECO:0000313" key="9">
    <source>
        <dbReference type="Proteomes" id="UP000811282"/>
    </source>
</evidence>
<dbReference type="PROSITE" id="PS50850">
    <property type="entry name" value="MFS"/>
    <property type="match status" value="1"/>
</dbReference>
<feature type="transmembrane region" description="Helical" evidence="6">
    <location>
        <begin position="5"/>
        <end position="28"/>
    </location>
</feature>
<keyword evidence="2" id="KW-0813">Transport</keyword>
<evidence type="ECO:0000256" key="2">
    <source>
        <dbReference type="ARBA" id="ARBA00022448"/>
    </source>
</evidence>
<feature type="transmembrane region" description="Helical" evidence="6">
    <location>
        <begin position="40"/>
        <end position="63"/>
    </location>
</feature>
<keyword evidence="4 6" id="KW-1133">Transmembrane helix</keyword>
<feature type="transmembrane region" description="Helical" evidence="6">
    <location>
        <begin position="109"/>
        <end position="129"/>
    </location>
</feature>
<organism evidence="8 9">
    <name type="scientific">Candidatus Sodalis endolongispinus</name>
    <dbReference type="NCBI Taxonomy" id="2812662"/>
    <lineage>
        <taxon>Bacteria</taxon>
        <taxon>Pseudomonadati</taxon>
        <taxon>Pseudomonadota</taxon>
        <taxon>Gammaproteobacteria</taxon>
        <taxon>Enterobacterales</taxon>
        <taxon>Bruguierivoracaceae</taxon>
        <taxon>Sodalis</taxon>
    </lineage>
</organism>
<evidence type="ECO:0000256" key="1">
    <source>
        <dbReference type="ARBA" id="ARBA00004141"/>
    </source>
</evidence>
<evidence type="ECO:0000256" key="3">
    <source>
        <dbReference type="ARBA" id="ARBA00022692"/>
    </source>
</evidence>